<reference evidence="3 4" key="1">
    <citation type="submission" date="2019-04" db="EMBL/GenBank/DDBJ databases">
        <authorList>
            <person name="Alioto T."/>
            <person name="Alioto T."/>
        </authorList>
    </citation>
    <scope>NUCLEOTIDE SEQUENCE [LARGE SCALE GENOMIC DNA]</scope>
</reference>
<reference evidence="2" key="2">
    <citation type="submission" date="2020-08" db="EMBL/GenBank/DDBJ databases">
        <authorList>
            <person name="Shumante A."/>
            <person name="Zimin A.V."/>
            <person name="Puiu D."/>
            <person name="Salzberg S.L."/>
        </authorList>
    </citation>
    <scope>NUCLEOTIDE SEQUENCE</scope>
    <source>
        <strain evidence="2">WC2-LM</strain>
        <tissue evidence="2">Liver</tissue>
    </source>
</reference>
<gene>
    <name evidence="2" type="ORF">GHT09_005327</name>
    <name evidence="3" type="ORF">MONAX_5E002161</name>
</gene>
<protein>
    <submittedName>
        <fullName evidence="3">Uncharacterized protein</fullName>
    </submittedName>
</protein>
<feature type="compositionally biased region" description="Basic residues" evidence="1">
    <location>
        <begin position="21"/>
        <end position="30"/>
    </location>
</feature>
<evidence type="ECO:0000313" key="4">
    <source>
        <dbReference type="Proteomes" id="UP000335636"/>
    </source>
</evidence>
<feature type="compositionally biased region" description="Low complexity" evidence="1">
    <location>
        <begin position="98"/>
        <end position="120"/>
    </location>
</feature>
<evidence type="ECO:0000256" key="1">
    <source>
        <dbReference type="SAM" id="MobiDB-lite"/>
    </source>
</evidence>
<name>A0A5E4BJM9_MARMO</name>
<accession>A0A5E4BJM9</accession>
<evidence type="ECO:0000313" key="3">
    <source>
        <dbReference type="EMBL" id="VTJ69904.1"/>
    </source>
</evidence>
<feature type="compositionally biased region" description="Low complexity" evidence="1">
    <location>
        <begin position="31"/>
        <end position="48"/>
    </location>
</feature>
<dbReference type="EMBL" id="CABDUW010000482">
    <property type="protein sequence ID" value="VTJ69904.1"/>
    <property type="molecule type" value="Genomic_DNA"/>
</dbReference>
<feature type="region of interest" description="Disordered" evidence="1">
    <location>
        <begin position="1"/>
        <end position="135"/>
    </location>
</feature>
<dbReference type="EMBL" id="WJEC01007962">
    <property type="protein sequence ID" value="KAF7465079.1"/>
    <property type="molecule type" value="Genomic_DNA"/>
</dbReference>
<evidence type="ECO:0000313" key="2">
    <source>
        <dbReference type="EMBL" id="KAF7465079.1"/>
    </source>
</evidence>
<dbReference type="Proteomes" id="UP000662637">
    <property type="component" value="Unassembled WGS sequence"/>
</dbReference>
<organism evidence="3 4">
    <name type="scientific">Marmota monax</name>
    <name type="common">Woodchuck</name>
    <dbReference type="NCBI Taxonomy" id="9995"/>
    <lineage>
        <taxon>Eukaryota</taxon>
        <taxon>Metazoa</taxon>
        <taxon>Chordata</taxon>
        <taxon>Craniata</taxon>
        <taxon>Vertebrata</taxon>
        <taxon>Euteleostomi</taxon>
        <taxon>Mammalia</taxon>
        <taxon>Eutheria</taxon>
        <taxon>Euarchontoglires</taxon>
        <taxon>Glires</taxon>
        <taxon>Rodentia</taxon>
        <taxon>Sciuromorpha</taxon>
        <taxon>Sciuridae</taxon>
        <taxon>Xerinae</taxon>
        <taxon>Marmotini</taxon>
        <taxon>Marmota</taxon>
    </lineage>
</organism>
<dbReference type="Proteomes" id="UP000335636">
    <property type="component" value="Unassembled WGS sequence"/>
</dbReference>
<proteinExistence type="predicted"/>
<dbReference type="AlphaFoldDB" id="A0A5E4BJM9"/>
<keyword evidence="4" id="KW-1185">Reference proteome</keyword>
<sequence length="135" mass="13576">MALGGGEGRRAARRCSFPAPLRRRRGRRAAAVRSGLGSPPAAGGAARSRPGDAGRGRGPPAPPASPARAEREVAANKCKLFGSPGRLREDPRSRAGQPPARVGFAAAPGGAGASPRRGAGQMAGRFTAPLHSALS</sequence>